<feature type="region of interest" description="Disordered" evidence="2">
    <location>
        <begin position="1"/>
        <end position="22"/>
    </location>
</feature>
<sequence>MFATSKEDGKLSDRKMEGDEGLRTLECLRGRLLAERQASRVAKEDAEFMTKKLTELQNRLNEEIKLKDKAEKKLKFLKRKLESWKPSSVSVESEQLSSSENSETSKRQSTSTSSSSETEAHEPKPKAKDSEISEASRQSQVANSITSEKSHESDPFTEENSTARSPSTASSSSSSLEFPSPEYQSHKSEDSTSGDHISYSILKSSLAKTENEIGDLDCVDNTLALVPVSMPAISHTSTSDLKPVSERVREVLDALRNIRENLQSSMEKRHMFRVNGPTDQTQTCK</sequence>
<name>A0AAW1W9S6_RUBAR</name>
<dbReference type="AlphaFoldDB" id="A0AAW1W9S6"/>
<keyword evidence="1" id="KW-0175">Coiled coil</keyword>
<evidence type="ECO:0000313" key="3">
    <source>
        <dbReference type="EMBL" id="KAK9920778.1"/>
    </source>
</evidence>
<comment type="caution">
    <text evidence="3">The sequence shown here is derived from an EMBL/GenBank/DDBJ whole genome shotgun (WGS) entry which is preliminary data.</text>
</comment>
<feature type="compositionally biased region" description="Low complexity" evidence="2">
    <location>
        <begin position="87"/>
        <end position="117"/>
    </location>
</feature>
<keyword evidence="4" id="KW-1185">Reference proteome</keyword>
<evidence type="ECO:0000313" key="4">
    <source>
        <dbReference type="Proteomes" id="UP001457282"/>
    </source>
</evidence>
<dbReference type="PANTHER" id="PTHR33701">
    <property type="entry name" value="TRANSMEMBRANE PROTEIN"/>
    <property type="match status" value="1"/>
</dbReference>
<organism evidence="3 4">
    <name type="scientific">Rubus argutus</name>
    <name type="common">Southern blackberry</name>
    <dbReference type="NCBI Taxonomy" id="59490"/>
    <lineage>
        <taxon>Eukaryota</taxon>
        <taxon>Viridiplantae</taxon>
        <taxon>Streptophyta</taxon>
        <taxon>Embryophyta</taxon>
        <taxon>Tracheophyta</taxon>
        <taxon>Spermatophyta</taxon>
        <taxon>Magnoliopsida</taxon>
        <taxon>eudicotyledons</taxon>
        <taxon>Gunneridae</taxon>
        <taxon>Pentapetalae</taxon>
        <taxon>rosids</taxon>
        <taxon>fabids</taxon>
        <taxon>Rosales</taxon>
        <taxon>Rosaceae</taxon>
        <taxon>Rosoideae</taxon>
        <taxon>Rosoideae incertae sedis</taxon>
        <taxon>Rubus</taxon>
    </lineage>
</organism>
<feature type="compositionally biased region" description="Polar residues" evidence="2">
    <location>
        <begin position="133"/>
        <end position="147"/>
    </location>
</feature>
<feature type="coiled-coil region" evidence="1">
    <location>
        <begin position="39"/>
        <end position="80"/>
    </location>
</feature>
<dbReference type="Proteomes" id="UP001457282">
    <property type="component" value="Unassembled WGS sequence"/>
</dbReference>
<proteinExistence type="predicted"/>
<evidence type="ECO:0000256" key="2">
    <source>
        <dbReference type="SAM" id="MobiDB-lite"/>
    </source>
</evidence>
<dbReference type="PANTHER" id="PTHR33701:SF2">
    <property type="entry name" value="TRANSMEMBRANE PROTEIN"/>
    <property type="match status" value="1"/>
</dbReference>
<reference evidence="3 4" key="1">
    <citation type="journal article" date="2023" name="G3 (Bethesda)">
        <title>A chromosome-length genome assembly and annotation of blackberry (Rubus argutus, cv. 'Hillquist').</title>
        <authorList>
            <person name="Bruna T."/>
            <person name="Aryal R."/>
            <person name="Dudchenko O."/>
            <person name="Sargent D.J."/>
            <person name="Mead D."/>
            <person name="Buti M."/>
            <person name="Cavallini A."/>
            <person name="Hytonen T."/>
            <person name="Andres J."/>
            <person name="Pham M."/>
            <person name="Weisz D."/>
            <person name="Mascagni F."/>
            <person name="Usai G."/>
            <person name="Natali L."/>
            <person name="Bassil N."/>
            <person name="Fernandez G.E."/>
            <person name="Lomsadze A."/>
            <person name="Armour M."/>
            <person name="Olukolu B."/>
            <person name="Poorten T."/>
            <person name="Britton C."/>
            <person name="Davik J."/>
            <person name="Ashrafi H."/>
            <person name="Aiden E.L."/>
            <person name="Borodovsky M."/>
            <person name="Worthington M."/>
        </authorList>
    </citation>
    <scope>NUCLEOTIDE SEQUENCE [LARGE SCALE GENOMIC DNA]</scope>
    <source>
        <strain evidence="3">PI 553951</strain>
    </source>
</reference>
<protein>
    <submittedName>
        <fullName evidence="3">Uncharacterized protein</fullName>
    </submittedName>
</protein>
<accession>A0AAW1W9S6</accession>
<gene>
    <name evidence="3" type="ORF">M0R45_029324</name>
</gene>
<feature type="region of interest" description="Disordered" evidence="2">
    <location>
        <begin position="83"/>
        <end position="195"/>
    </location>
</feature>
<evidence type="ECO:0000256" key="1">
    <source>
        <dbReference type="SAM" id="Coils"/>
    </source>
</evidence>
<dbReference type="EMBL" id="JBEDUW010000006">
    <property type="protein sequence ID" value="KAK9920778.1"/>
    <property type="molecule type" value="Genomic_DNA"/>
</dbReference>
<feature type="compositionally biased region" description="Basic and acidic residues" evidence="2">
    <location>
        <begin position="118"/>
        <end position="131"/>
    </location>
</feature>
<feature type="compositionally biased region" description="Low complexity" evidence="2">
    <location>
        <begin position="162"/>
        <end position="175"/>
    </location>
</feature>